<dbReference type="Proteomes" id="UP001220324">
    <property type="component" value="Unassembled WGS sequence"/>
</dbReference>
<dbReference type="InterPro" id="IPR024526">
    <property type="entry name" value="DUF3807"/>
</dbReference>
<dbReference type="EMBL" id="JAQIZZ010000005">
    <property type="protein sequence ID" value="KAJ5540447.1"/>
    <property type="molecule type" value="Genomic_DNA"/>
</dbReference>
<evidence type="ECO:0000313" key="3">
    <source>
        <dbReference type="Proteomes" id="UP001220324"/>
    </source>
</evidence>
<dbReference type="PANTHER" id="PTHR40642:SF1">
    <property type="entry name" value="YALI0F31295P"/>
    <property type="match status" value="1"/>
</dbReference>
<comment type="caution">
    <text evidence="2">The sequence shown here is derived from an EMBL/GenBank/DDBJ whole genome shotgun (WGS) entry which is preliminary data.</text>
</comment>
<protein>
    <submittedName>
        <fullName evidence="2">Uncharacterized protein</fullName>
    </submittedName>
</protein>
<feature type="compositionally biased region" description="Basic and acidic residues" evidence="1">
    <location>
        <begin position="109"/>
        <end position="124"/>
    </location>
</feature>
<keyword evidence="3" id="KW-1185">Reference proteome</keyword>
<evidence type="ECO:0000256" key="1">
    <source>
        <dbReference type="SAM" id="MobiDB-lite"/>
    </source>
</evidence>
<dbReference type="PANTHER" id="PTHR40642">
    <property type="entry name" value="YALI0F31295P"/>
    <property type="match status" value="1"/>
</dbReference>
<dbReference type="AlphaFoldDB" id="A0AAD6CUS2"/>
<name>A0AAD6CUS2_9EURO</name>
<proteinExistence type="predicted"/>
<sequence length="230" mass="25721">MQIPTVTLEDLQAFQVQHFPGHEIVSAPADEPEYEEDVGDDEDLGYYPDGVKRTLTDEQIRIFRHSEIHSLLRVRQLEQDDVEYEARQELLEKDHDTVAEMKSQQEGSASKDDRSKEATNKTSEEELVFAAKKSKRPAGHGTDSTMSEPLIYEESNQTPSGQKSNRGIRIHTLGEGSSPMTTERPGRSTLVSQTAYESAQSSWFHGGTASRGIAIYCKVVFSCVLNIISE</sequence>
<dbReference type="Pfam" id="PF12720">
    <property type="entry name" value="DUF3807"/>
    <property type="match status" value="1"/>
</dbReference>
<feature type="compositionally biased region" description="Acidic residues" evidence="1">
    <location>
        <begin position="30"/>
        <end position="44"/>
    </location>
</feature>
<reference evidence="2 3" key="1">
    <citation type="journal article" date="2023" name="IMA Fungus">
        <title>Comparative genomic study of the Penicillium genus elucidates a diverse pangenome and 15 lateral gene transfer events.</title>
        <authorList>
            <person name="Petersen C."/>
            <person name="Sorensen T."/>
            <person name="Nielsen M.R."/>
            <person name="Sondergaard T.E."/>
            <person name="Sorensen J.L."/>
            <person name="Fitzpatrick D.A."/>
            <person name="Frisvad J.C."/>
            <person name="Nielsen K.L."/>
        </authorList>
    </citation>
    <scope>NUCLEOTIDE SEQUENCE [LARGE SCALE GENOMIC DNA]</scope>
    <source>
        <strain evidence="2 3">IBT 35679</strain>
    </source>
</reference>
<organism evidence="2 3">
    <name type="scientific">Penicillium frequentans</name>
    <dbReference type="NCBI Taxonomy" id="3151616"/>
    <lineage>
        <taxon>Eukaryota</taxon>
        <taxon>Fungi</taxon>
        <taxon>Dikarya</taxon>
        <taxon>Ascomycota</taxon>
        <taxon>Pezizomycotina</taxon>
        <taxon>Eurotiomycetes</taxon>
        <taxon>Eurotiomycetidae</taxon>
        <taxon>Eurotiales</taxon>
        <taxon>Aspergillaceae</taxon>
        <taxon>Penicillium</taxon>
    </lineage>
</organism>
<feature type="region of interest" description="Disordered" evidence="1">
    <location>
        <begin position="100"/>
        <end position="149"/>
    </location>
</feature>
<evidence type="ECO:0000313" key="2">
    <source>
        <dbReference type="EMBL" id="KAJ5540447.1"/>
    </source>
</evidence>
<feature type="region of interest" description="Disordered" evidence="1">
    <location>
        <begin position="26"/>
        <end position="46"/>
    </location>
</feature>
<accession>A0AAD6CUS2</accession>
<gene>
    <name evidence="2" type="ORF">N7494_005523</name>
</gene>